<reference evidence="14 16" key="3">
    <citation type="submission" date="2024-08" db="EMBL/GenBank/DDBJ databases">
        <authorList>
            <person name="Wei W."/>
        </authorList>
    </citation>
    <scope>NUCLEOTIDE SEQUENCE [LARGE SCALE GENOMIC DNA]</scope>
    <source>
        <strain evidence="14 16">XU2</strain>
    </source>
</reference>
<evidence type="ECO:0000256" key="9">
    <source>
        <dbReference type="RuleBase" id="RU003357"/>
    </source>
</evidence>
<dbReference type="EMBL" id="JBGOGF010000004">
    <property type="protein sequence ID" value="MFA1771543.1"/>
    <property type="molecule type" value="Genomic_DNA"/>
</dbReference>
<dbReference type="PROSITE" id="PS00018">
    <property type="entry name" value="EF_HAND_1"/>
    <property type="match status" value="1"/>
</dbReference>
<keyword evidence="2 8" id="KW-0813">Transport</keyword>
<comment type="subcellular location">
    <subcellularLocation>
        <location evidence="1 8">Cell outer membrane</location>
        <topology evidence="1 8">Multi-pass membrane protein</topology>
    </subcellularLocation>
</comment>
<dbReference type="AlphaFoldDB" id="A0A5M8QBR5"/>
<keyword evidence="16" id="KW-1185">Reference proteome</keyword>
<evidence type="ECO:0000259" key="11">
    <source>
        <dbReference type="Pfam" id="PF00593"/>
    </source>
</evidence>
<evidence type="ECO:0000313" key="13">
    <source>
        <dbReference type="EMBL" id="KAA6432320.1"/>
    </source>
</evidence>
<evidence type="ECO:0000313" key="15">
    <source>
        <dbReference type="Proteomes" id="UP000323866"/>
    </source>
</evidence>
<dbReference type="NCBIfam" id="TIGR04056">
    <property type="entry name" value="OMP_RagA_SusC"/>
    <property type="match status" value="1"/>
</dbReference>
<dbReference type="InterPro" id="IPR023996">
    <property type="entry name" value="TonB-dep_OMP_SusC/RagA"/>
</dbReference>
<dbReference type="Pfam" id="PF07715">
    <property type="entry name" value="Plug"/>
    <property type="match status" value="1"/>
</dbReference>
<dbReference type="Gene3D" id="2.60.40.1120">
    <property type="entry name" value="Carboxypeptidase-like, regulatory domain"/>
    <property type="match status" value="1"/>
</dbReference>
<organism evidence="13 15">
    <name type="scientific">Rufibacter glacialis</name>
    <dbReference type="NCBI Taxonomy" id="1259555"/>
    <lineage>
        <taxon>Bacteria</taxon>
        <taxon>Pseudomonadati</taxon>
        <taxon>Bacteroidota</taxon>
        <taxon>Cytophagia</taxon>
        <taxon>Cytophagales</taxon>
        <taxon>Hymenobacteraceae</taxon>
        <taxon>Rufibacter</taxon>
    </lineage>
</organism>
<gene>
    <name evidence="14" type="ORF">ACD591_09595</name>
    <name evidence="13" type="ORF">FOE74_14520</name>
</gene>
<evidence type="ECO:0000256" key="1">
    <source>
        <dbReference type="ARBA" id="ARBA00004571"/>
    </source>
</evidence>
<dbReference type="Gene3D" id="2.40.170.20">
    <property type="entry name" value="TonB-dependent receptor, beta-barrel domain"/>
    <property type="match status" value="1"/>
</dbReference>
<dbReference type="Pfam" id="PF13715">
    <property type="entry name" value="CarbopepD_reg_2"/>
    <property type="match status" value="1"/>
</dbReference>
<dbReference type="Gene3D" id="2.170.130.10">
    <property type="entry name" value="TonB-dependent receptor, plug domain"/>
    <property type="match status" value="1"/>
</dbReference>
<dbReference type="InterPro" id="IPR037066">
    <property type="entry name" value="Plug_dom_sf"/>
</dbReference>
<dbReference type="InterPro" id="IPR023997">
    <property type="entry name" value="TonB-dep_OMP_SusC/RagA_CS"/>
</dbReference>
<protein>
    <submittedName>
        <fullName evidence="13">SusC/RagA family TonB-linked outer membrane protein</fullName>
    </submittedName>
</protein>
<evidence type="ECO:0000259" key="12">
    <source>
        <dbReference type="Pfam" id="PF07715"/>
    </source>
</evidence>
<evidence type="ECO:0000256" key="8">
    <source>
        <dbReference type="PROSITE-ProRule" id="PRU01360"/>
    </source>
</evidence>
<keyword evidence="7 8" id="KW-0998">Cell outer membrane</keyword>
<evidence type="ECO:0000256" key="10">
    <source>
        <dbReference type="SAM" id="SignalP"/>
    </source>
</evidence>
<proteinExistence type="inferred from homology"/>
<evidence type="ECO:0000256" key="7">
    <source>
        <dbReference type="ARBA" id="ARBA00023237"/>
    </source>
</evidence>
<dbReference type="SUPFAM" id="SSF49464">
    <property type="entry name" value="Carboxypeptidase regulatory domain-like"/>
    <property type="match status" value="1"/>
</dbReference>
<keyword evidence="4 8" id="KW-0812">Transmembrane</keyword>
<evidence type="ECO:0000256" key="4">
    <source>
        <dbReference type="ARBA" id="ARBA00022692"/>
    </source>
</evidence>
<feature type="domain" description="TonB-dependent receptor-like beta-barrel" evidence="11">
    <location>
        <begin position="398"/>
        <end position="867"/>
    </location>
</feature>
<evidence type="ECO:0000256" key="5">
    <source>
        <dbReference type="ARBA" id="ARBA00023077"/>
    </source>
</evidence>
<keyword evidence="5 9" id="KW-0798">TonB box</keyword>
<reference evidence="13 15" key="1">
    <citation type="submission" date="2019-07" db="EMBL/GenBank/DDBJ databases">
        <authorList>
            <person name="Qu J.-H."/>
        </authorList>
    </citation>
    <scope>NUCLEOTIDE SEQUENCE [LARGE SCALE GENOMIC DNA]</scope>
    <source>
        <strain evidence="13 15">MDT1-10-3</strain>
    </source>
</reference>
<accession>A0A5M8QBR5</accession>
<dbReference type="InterPro" id="IPR036942">
    <property type="entry name" value="Beta-barrel_TonB_sf"/>
</dbReference>
<evidence type="ECO:0000256" key="6">
    <source>
        <dbReference type="ARBA" id="ARBA00023136"/>
    </source>
</evidence>
<dbReference type="GO" id="GO:0009279">
    <property type="term" value="C:cell outer membrane"/>
    <property type="evidence" value="ECO:0007669"/>
    <property type="project" value="UniProtKB-SubCell"/>
</dbReference>
<dbReference type="InterPro" id="IPR018247">
    <property type="entry name" value="EF_Hand_1_Ca_BS"/>
</dbReference>
<keyword evidence="6 8" id="KW-0472">Membrane</keyword>
<evidence type="ECO:0000313" key="14">
    <source>
        <dbReference type="EMBL" id="MFA1771543.1"/>
    </source>
</evidence>
<name>A0A5M8QBR5_9BACT</name>
<dbReference type="SUPFAM" id="SSF56935">
    <property type="entry name" value="Porins"/>
    <property type="match status" value="1"/>
</dbReference>
<dbReference type="PROSITE" id="PS52016">
    <property type="entry name" value="TONB_DEPENDENT_REC_3"/>
    <property type="match status" value="1"/>
</dbReference>
<dbReference type="NCBIfam" id="TIGR04057">
    <property type="entry name" value="SusC_RagA_signa"/>
    <property type="match status" value="1"/>
</dbReference>
<feature type="signal peptide" evidence="10">
    <location>
        <begin position="1"/>
        <end position="26"/>
    </location>
</feature>
<comment type="caution">
    <text evidence="13">The sequence shown here is derived from an EMBL/GenBank/DDBJ whole genome shotgun (WGS) entry which is preliminary data.</text>
</comment>
<evidence type="ECO:0000313" key="16">
    <source>
        <dbReference type="Proteomes" id="UP001570846"/>
    </source>
</evidence>
<feature type="chain" id="PRO_5024322667" evidence="10">
    <location>
        <begin position="27"/>
        <end position="1092"/>
    </location>
</feature>
<dbReference type="InterPro" id="IPR000531">
    <property type="entry name" value="Beta-barrel_TonB"/>
</dbReference>
<dbReference type="OrthoDB" id="1019466at2"/>
<dbReference type="EMBL" id="VKKZ01000022">
    <property type="protein sequence ID" value="KAA6432320.1"/>
    <property type="molecule type" value="Genomic_DNA"/>
</dbReference>
<reference evidence="13 15" key="2">
    <citation type="submission" date="2019-09" db="EMBL/GenBank/DDBJ databases">
        <title>A bacterium isolated from glacier soil.</title>
        <authorList>
            <person name="Liu Q."/>
        </authorList>
    </citation>
    <scope>NUCLEOTIDE SEQUENCE [LARGE SCALE GENOMIC DNA]</scope>
    <source>
        <strain evidence="13 15">MDT1-10-3</strain>
    </source>
</reference>
<sequence>MKRVLGNFSCFILTVVFVCCGMVAKAQPGQTIVRGTVTDRATKEPLIGVSVYEIDSENRTLGGVSTDINGGYALRMRDPQHRVMVSYIGYKNFSFTVNNRSVVNVPLESTSNMLNTVEVISQQKTNTGMMDVDTRNQTSAISTIDASKLAELPAASIDEALQGRLAGVDIVASTGDPGAGMQIRIRGTSSINSSSEPLIVVDGMPYDIEIASDFNFATADEQGYAQLLNIAPSDIKEISVLKDAAATAIWGARASNGVLVITTKRGRIGKPALNYTFRGSVTKQPDALPMLTGDQYSQYIPEAFMNRTGTPLRPDVKEFQYDPKDPYWYHNYNKNTNWIDEITQLGHIQDHNISLSGGGDKARYYTSLGFFKQAGTTIGTDLSRISARINLDFTVSDRIRFKTDLSYTHLDNNQNYTNTIRSVAYNKMPNMSVYEYNEFGERTPNYFSPANNIQGGYIGTDNPNRGAGTFNPVAMAREGINRQLGERIIPKFNLQYDVLPGVLLATSDIQFDINNSKTKMFLPQTATGRPWTETTVNRASDSDNDRFSVNTKTNLLYTPRLGDNHNLQGVFSFMTFDAKNEGFGVMSSNTASAYLQDPSVPARIQGNEHRLGSSSSQTRSVGALLSAQYGYLDRYIVNVSVRRDGSSRFGENNRYGTFPSVSGRWRVSGETFMQGVTFINDLSIRGSYGASGNEPRAAYGHYDLYENYNYNYLGMAGLYQSTMKLKNLKWEQVLQSNIGINLIMMDQRVSIDADIYKRRTKDMFFQDLLISSITGFTDIDMNVGTMDNMGWEVGLNLTAYRTKDLTVDFGLNLSQNQNMIREISEFYPRERGNLNANGNYLITIQENNPFGSFYGYRYKGVYKDAEATIAKDKNGNAIVGPNGQVVPMRFGYPSLDYVFQPGDAIYEDINHDGNIDYKDVVYLGNANPKLTGGFGPTIKYKNWRLNMFFNFRYKYDIVNQTKMYTENMYDFSNQSTAILRRWRRSGDVTDMPRALNNMGYNWLASDRYVEDGSFLRFKTVTVRYYLPKPLIEKIRANDLSFYLTANNLFTFTNYTGQDPEVGLAGGDPFKIGFDTSRTPPVQTLTLGFDVRF</sequence>
<dbReference type="InterPro" id="IPR008969">
    <property type="entry name" value="CarboxyPept-like_regulatory"/>
</dbReference>
<evidence type="ECO:0000256" key="3">
    <source>
        <dbReference type="ARBA" id="ARBA00022452"/>
    </source>
</evidence>
<feature type="domain" description="TonB-dependent receptor plug" evidence="12">
    <location>
        <begin position="134"/>
        <end position="258"/>
    </location>
</feature>
<evidence type="ECO:0000256" key="2">
    <source>
        <dbReference type="ARBA" id="ARBA00022448"/>
    </source>
</evidence>
<dbReference type="Proteomes" id="UP001570846">
    <property type="component" value="Unassembled WGS sequence"/>
</dbReference>
<dbReference type="RefSeq" id="WP_149099352.1">
    <property type="nucleotide sequence ID" value="NZ_BMMG01000005.1"/>
</dbReference>
<keyword evidence="10" id="KW-0732">Signal</keyword>
<comment type="similarity">
    <text evidence="8 9">Belongs to the TonB-dependent receptor family.</text>
</comment>
<keyword evidence="3 8" id="KW-1134">Transmembrane beta strand</keyword>
<dbReference type="Pfam" id="PF00593">
    <property type="entry name" value="TonB_dep_Rec_b-barrel"/>
    <property type="match status" value="1"/>
</dbReference>
<dbReference type="InterPro" id="IPR039426">
    <property type="entry name" value="TonB-dep_rcpt-like"/>
</dbReference>
<dbReference type="Proteomes" id="UP000323866">
    <property type="component" value="Unassembled WGS sequence"/>
</dbReference>
<dbReference type="InterPro" id="IPR012910">
    <property type="entry name" value="Plug_dom"/>
</dbReference>